<dbReference type="GeneID" id="66077378"/>
<accession>A0A9P7RY90</accession>
<protein>
    <submittedName>
        <fullName evidence="1">Uncharacterized protein</fullName>
    </submittedName>
</protein>
<organism evidence="1 2">
    <name type="scientific">Marasmius oreades</name>
    <name type="common">fairy-ring Marasmius</name>
    <dbReference type="NCBI Taxonomy" id="181124"/>
    <lineage>
        <taxon>Eukaryota</taxon>
        <taxon>Fungi</taxon>
        <taxon>Dikarya</taxon>
        <taxon>Basidiomycota</taxon>
        <taxon>Agaricomycotina</taxon>
        <taxon>Agaricomycetes</taxon>
        <taxon>Agaricomycetidae</taxon>
        <taxon>Agaricales</taxon>
        <taxon>Marasmiineae</taxon>
        <taxon>Marasmiaceae</taxon>
        <taxon>Marasmius</taxon>
    </lineage>
</organism>
<evidence type="ECO:0000313" key="1">
    <source>
        <dbReference type="EMBL" id="KAG7091905.1"/>
    </source>
</evidence>
<dbReference type="EMBL" id="CM032185">
    <property type="protein sequence ID" value="KAG7091905.1"/>
    <property type="molecule type" value="Genomic_DNA"/>
</dbReference>
<gene>
    <name evidence="1" type="ORF">E1B28_008302</name>
</gene>
<name>A0A9P7RY90_9AGAR</name>
<dbReference type="AlphaFoldDB" id="A0A9P7RY90"/>
<proteinExistence type="predicted"/>
<evidence type="ECO:0000313" key="2">
    <source>
        <dbReference type="Proteomes" id="UP001049176"/>
    </source>
</evidence>
<comment type="caution">
    <text evidence="1">The sequence shown here is derived from an EMBL/GenBank/DDBJ whole genome shotgun (WGS) entry which is preliminary data.</text>
</comment>
<dbReference type="OrthoDB" id="2976172at2759"/>
<dbReference type="KEGG" id="more:E1B28_008302"/>
<dbReference type="Proteomes" id="UP001049176">
    <property type="component" value="Chromosome 5"/>
</dbReference>
<dbReference type="RefSeq" id="XP_043008375.1">
    <property type="nucleotide sequence ID" value="XM_043153091.1"/>
</dbReference>
<reference evidence="1" key="1">
    <citation type="journal article" date="2021" name="Genome Biol. Evol.">
        <title>The assembled and annotated genome of the fairy-ring fungus Marasmius oreades.</title>
        <authorList>
            <person name="Hiltunen M."/>
            <person name="Ament-Velasquez S.L."/>
            <person name="Johannesson H."/>
        </authorList>
    </citation>
    <scope>NUCLEOTIDE SEQUENCE</scope>
    <source>
        <strain evidence="1">03SP1</strain>
    </source>
</reference>
<keyword evidence="2" id="KW-1185">Reference proteome</keyword>
<sequence>MAQAEEKRPCEKFPLLRAVSGIHYALALIVRDDHFKKHELYSDIKDEAEEDEGDEHINFAMWLAFRDLVHRSGWPRARIGFVYNRHRQTLRAIILAHNATIEDRRPPSTELVDTMKAALGITNDPNWYRVFEGSKTCL</sequence>